<sequence>MISVSKLLCGLDAESDGLRYDAADDSTKPQITEERQRRPVVVWNTTKRCNLYCEHCYAAANAAGAPNELSTAEGKALIDDLADYGAPVLLFSGGEPMVREDLSELVSYAADSGIRPVLSTNGTLLTRERARELKEAGLKYAGVSVDGLPERNDRIRGQEGAFDAAVRGIEACLDVGLKTGLRYTITDHNVEDLAGVVDLLADVGVDRFCFYHLDYGGRGAEIADVDLSPEATREAVTDLCDLTREYHAAGEEIETLLVGNYADAGYLVEYADRELGTDRARLIRRYLENNGGDPTGERVADVDPVGNVHLTQFWQGYALGNVRDRPFGAIWDDESNPLLAALRNREERLTGRCADCAYQDVCRGGSRLRALAAHDDPFAPDPKCYLTDAERAGREAMGRIPTGSGVGSEAD</sequence>
<dbReference type="InterPro" id="IPR006638">
    <property type="entry name" value="Elp3/MiaA/NifB-like_rSAM"/>
</dbReference>
<dbReference type="Proteomes" id="UP001596442">
    <property type="component" value="Unassembled WGS sequence"/>
</dbReference>
<dbReference type="PANTHER" id="PTHR11228:SF7">
    <property type="entry name" value="PQQA PEPTIDE CYCLASE"/>
    <property type="match status" value="1"/>
</dbReference>
<dbReference type="SMART" id="SM00729">
    <property type="entry name" value="Elp3"/>
    <property type="match status" value="1"/>
</dbReference>
<dbReference type="EMBL" id="JBHSWW010000098">
    <property type="protein sequence ID" value="MFC6753447.1"/>
    <property type="molecule type" value="Genomic_DNA"/>
</dbReference>
<evidence type="ECO:0000256" key="2">
    <source>
        <dbReference type="ARBA" id="ARBA00022485"/>
    </source>
</evidence>
<gene>
    <name evidence="8" type="ORF">ACFQEU_08210</name>
</gene>
<dbReference type="InterPro" id="IPR058240">
    <property type="entry name" value="rSAM_sf"/>
</dbReference>
<comment type="caution">
    <text evidence="8">The sequence shown here is derived from an EMBL/GenBank/DDBJ whole genome shotgun (WGS) entry which is preliminary data.</text>
</comment>
<dbReference type="InterPro" id="IPR017200">
    <property type="entry name" value="PqqE-like"/>
</dbReference>
<proteinExistence type="predicted"/>
<dbReference type="GO" id="GO:0051539">
    <property type="term" value="F:4 iron, 4 sulfur cluster binding"/>
    <property type="evidence" value="ECO:0007669"/>
    <property type="project" value="UniProtKB-KW"/>
</dbReference>
<dbReference type="AlphaFoldDB" id="A0ABD5SBI4"/>
<protein>
    <submittedName>
        <fullName evidence="8">TIGR04347 family pseudo-SAM/SPASM protein</fullName>
    </submittedName>
</protein>
<evidence type="ECO:0000313" key="8">
    <source>
        <dbReference type="EMBL" id="MFC6753447.1"/>
    </source>
</evidence>
<dbReference type="PANTHER" id="PTHR11228">
    <property type="entry name" value="RADICAL SAM DOMAIN PROTEIN"/>
    <property type="match status" value="1"/>
</dbReference>
<dbReference type="CDD" id="cd21123">
    <property type="entry name" value="SPASM_MftC-like"/>
    <property type="match status" value="1"/>
</dbReference>
<keyword evidence="4" id="KW-0479">Metal-binding</keyword>
<dbReference type="NCBIfam" id="TIGR04347">
    <property type="entry name" value="pseudo_SAM_Halo"/>
    <property type="match status" value="1"/>
</dbReference>
<evidence type="ECO:0000259" key="7">
    <source>
        <dbReference type="PROSITE" id="PS51918"/>
    </source>
</evidence>
<dbReference type="InterPro" id="IPR027626">
    <property type="entry name" value="Pseudo_SAM_Halo"/>
</dbReference>
<dbReference type="SFLD" id="SFLDS00029">
    <property type="entry name" value="Radical_SAM"/>
    <property type="match status" value="1"/>
</dbReference>
<evidence type="ECO:0000256" key="5">
    <source>
        <dbReference type="ARBA" id="ARBA00023004"/>
    </source>
</evidence>
<dbReference type="NCBIfam" id="TIGR04085">
    <property type="entry name" value="rSAM_more_4Fe4S"/>
    <property type="match status" value="1"/>
</dbReference>
<dbReference type="SFLD" id="SFLDG01067">
    <property type="entry name" value="SPASM/twitch_domain_containing"/>
    <property type="match status" value="1"/>
</dbReference>
<dbReference type="CDD" id="cd01335">
    <property type="entry name" value="Radical_SAM"/>
    <property type="match status" value="1"/>
</dbReference>
<dbReference type="InterPro" id="IPR013785">
    <property type="entry name" value="Aldolase_TIM"/>
</dbReference>
<evidence type="ECO:0000256" key="1">
    <source>
        <dbReference type="ARBA" id="ARBA00001966"/>
    </source>
</evidence>
<dbReference type="InterPro" id="IPR050377">
    <property type="entry name" value="Radical_SAM_PqqE_MftC-like"/>
</dbReference>
<feature type="domain" description="Radical SAM core" evidence="7">
    <location>
        <begin position="35"/>
        <end position="257"/>
    </location>
</feature>
<name>A0ABD5SBI4_9EURY</name>
<evidence type="ECO:0000256" key="6">
    <source>
        <dbReference type="ARBA" id="ARBA00023014"/>
    </source>
</evidence>
<dbReference type="SUPFAM" id="SSF102114">
    <property type="entry name" value="Radical SAM enzymes"/>
    <property type="match status" value="1"/>
</dbReference>
<dbReference type="Gene3D" id="3.20.20.70">
    <property type="entry name" value="Aldolase class I"/>
    <property type="match status" value="1"/>
</dbReference>
<dbReference type="PIRSF" id="PIRSF037420">
    <property type="entry name" value="PQQ_syn_pqqE"/>
    <property type="match status" value="1"/>
</dbReference>
<comment type="cofactor">
    <cofactor evidence="1">
        <name>[4Fe-4S] cluster</name>
        <dbReference type="ChEBI" id="CHEBI:49883"/>
    </cofactor>
</comment>
<keyword evidence="3" id="KW-0949">S-adenosyl-L-methionine</keyword>
<evidence type="ECO:0000256" key="4">
    <source>
        <dbReference type="ARBA" id="ARBA00022723"/>
    </source>
</evidence>
<reference evidence="8 9" key="1">
    <citation type="journal article" date="2019" name="Int. J. Syst. Evol. Microbiol.">
        <title>The Global Catalogue of Microorganisms (GCM) 10K type strain sequencing project: providing services to taxonomists for standard genome sequencing and annotation.</title>
        <authorList>
            <consortium name="The Broad Institute Genomics Platform"/>
            <consortium name="The Broad Institute Genome Sequencing Center for Infectious Disease"/>
            <person name="Wu L."/>
            <person name="Ma J."/>
        </authorList>
    </citation>
    <scope>NUCLEOTIDE SEQUENCE [LARGE SCALE GENOMIC DNA]</scope>
    <source>
        <strain evidence="8 9">CGMCC 1.3239</strain>
    </source>
</reference>
<keyword evidence="6" id="KW-0411">Iron-sulfur</keyword>
<evidence type="ECO:0000256" key="3">
    <source>
        <dbReference type="ARBA" id="ARBA00022691"/>
    </source>
</evidence>
<dbReference type="RefSeq" id="WP_379781061.1">
    <property type="nucleotide sequence ID" value="NZ_JBHSWW010000098.1"/>
</dbReference>
<keyword evidence="9" id="KW-1185">Reference proteome</keyword>
<evidence type="ECO:0000313" key="9">
    <source>
        <dbReference type="Proteomes" id="UP001596442"/>
    </source>
</evidence>
<dbReference type="PROSITE" id="PS51918">
    <property type="entry name" value="RADICAL_SAM"/>
    <property type="match status" value="1"/>
</dbReference>
<dbReference type="FunFam" id="3.20.20.70:FF:000325">
    <property type="entry name" value="Radical SAM domain protein"/>
    <property type="match status" value="1"/>
</dbReference>
<accession>A0ABD5SBI4</accession>
<dbReference type="SFLD" id="SFLDG01386">
    <property type="entry name" value="main_SPASM_domain-containing"/>
    <property type="match status" value="1"/>
</dbReference>
<dbReference type="InterPro" id="IPR023885">
    <property type="entry name" value="4Fe4S-binding_SPASM_dom"/>
</dbReference>
<keyword evidence="5" id="KW-0408">Iron</keyword>
<dbReference type="InterPro" id="IPR007197">
    <property type="entry name" value="rSAM"/>
</dbReference>
<dbReference type="Pfam" id="PF04055">
    <property type="entry name" value="Radical_SAM"/>
    <property type="match status" value="1"/>
</dbReference>
<keyword evidence="2" id="KW-0004">4Fe-4S</keyword>
<organism evidence="8 9">
    <name type="scientific">Halorubrum tibetense</name>
    <dbReference type="NCBI Taxonomy" id="175631"/>
    <lineage>
        <taxon>Archaea</taxon>
        <taxon>Methanobacteriati</taxon>
        <taxon>Methanobacteriota</taxon>
        <taxon>Stenosarchaea group</taxon>
        <taxon>Halobacteria</taxon>
        <taxon>Halobacteriales</taxon>
        <taxon>Haloferacaceae</taxon>
        <taxon>Halorubrum</taxon>
    </lineage>
</organism>
<dbReference type="GO" id="GO:0046872">
    <property type="term" value="F:metal ion binding"/>
    <property type="evidence" value="ECO:0007669"/>
    <property type="project" value="UniProtKB-KW"/>
</dbReference>